<dbReference type="AlphaFoldDB" id="A0A4R8I9V7"/>
<comment type="subcellular location">
    <subcellularLocation>
        <location evidence="1">Membrane</location>
        <topology evidence="1">Multi-pass membrane protein</topology>
    </subcellularLocation>
</comment>
<name>A0A4R8I9V7_9FLAO</name>
<feature type="transmembrane region" description="Helical" evidence="7">
    <location>
        <begin position="127"/>
        <end position="146"/>
    </location>
</feature>
<feature type="transmembrane region" description="Helical" evidence="7">
    <location>
        <begin position="313"/>
        <end position="336"/>
    </location>
</feature>
<dbReference type="PANTHER" id="PTHR11819:SF195">
    <property type="entry name" value="SODIUM_GLUCOSE COTRANSPORTER 4"/>
    <property type="match status" value="1"/>
</dbReference>
<evidence type="ECO:0000256" key="7">
    <source>
        <dbReference type="SAM" id="Phobius"/>
    </source>
</evidence>
<evidence type="ECO:0000256" key="2">
    <source>
        <dbReference type="ARBA" id="ARBA00006434"/>
    </source>
</evidence>
<keyword evidence="4 7" id="KW-1133">Transmembrane helix</keyword>
<dbReference type="EMBL" id="SOEO01000001">
    <property type="protein sequence ID" value="TDX86878.1"/>
    <property type="molecule type" value="Genomic_DNA"/>
</dbReference>
<evidence type="ECO:0000256" key="5">
    <source>
        <dbReference type="ARBA" id="ARBA00023136"/>
    </source>
</evidence>
<evidence type="ECO:0000256" key="1">
    <source>
        <dbReference type="ARBA" id="ARBA00004141"/>
    </source>
</evidence>
<accession>A0A4R8I9V7</accession>
<dbReference type="GO" id="GO:0005412">
    <property type="term" value="F:D-glucose:sodium symporter activity"/>
    <property type="evidence" value="ECO:0007669"/>
    <property type="project" value="TreeGrafter"/>
</dbReference>
<dbReference type="Pfam" id="PF00474">
    <property type="entry name" value="SSF"/>
    <property type="match status" value="1"/>
</dbReference>
<proteinExistence type="inferred from homology"/>
<evidence type="ECO:0000256" key="4">
    <source>
        <dbReference type="ARBA" id="ARBA00022989"/>
    </source>
</evidence>
<gene>
    <name evidence="8" type="ORF">B0I22_1038</name>
</gene>
<sequence length="581" mass="64136">MNWNSHEFIWLDWVIIVVGIVAVGWAVWRSVQKDKKSQDGANSEDYLFGKGEPWYIIGAAIFAANIGSEHLVGLAGTGAKSGVGMAHWEMQGWMILLLGWLFVPFYQLMNNKMGKIITMPDFLKYRYTPATGSWLSIITLIAYVLTKVSVTAFTGGIFMESLLGIPFWYGAIGLILLTGIFTVLGGMKGVMTLSAIQTPILIIGSFMVLFLGLSALGNGSIGEGWTAMIDFAKTQNVGADGVAYGTNHMFHLETGDPMYDDYPGFWVFLGASIIGFWYWCTDQHIVQRVLGQQKGEANEVVMMRARRGTIAAGYFKLLPVFMFLIPGMIAAALAARPDSGFVLSDPDTAFGSMVKFVLPAGVKGIVTIGFISALVASLAAFFNSCATLFTEDFYKPMYKDKSEATYVNVGRLATMGVVVLGIVWIPVMKSLGSLYDYLQGIQSLLAPAMVAVFALGIFSKKISPKSGEVGMIVGFILGMVRLLTNIFTNSGKDVMTGVFWENTTWFWQTNWLIFEIWLLVFIIVLMIVVSMFTPKPTAQQIDAITFTGSYKELIRKSWNVWDVVASLGVVILCGLFYWYFW</sequence>
<dbReference type="Proteomes" id="UP000295313">
    <property type="component" value="Unassembled WGS sequence"/>
</dbReference>
<comment type="similarity">
    <text evidence="2 6">Belongs to the sodium:solute symporter (SSF) (TC 2.A.21) family.</text>
</comment>
<feature type="transmembrane region" description="Helical" evidence="7">
    <location>
        <begin position="262"/>
        <end position="280"/>
    </location>
</feature>
<dbReference type="CDD" id="cd10329">
    <property type="entry name" value="SLC5sbd_SGLT1-like"/>
    <property type="match status" value="1"/>
</dbReference>
<keyword evidence="5 7" id="KW-0472">Membrane</keyword>
<evidence type="ECO:0000313" key="8">
    <source>
        <dbReference type="EMBL" id="TDX86878.1"/>
    </source>
</evidence>
<feature type="transmembrane region" description="Helical" evidence="7">
    <location>
        <begin position="199"/>
        <end position="221"/>
    </location>
</feature>
<dbReference type="InterPro" id="IPR038377">
    <property type="entry name" value="Na/Glc_symporter_sf"/>
</dbReference>
<feature type="transmembrane region" description="Helical" evidence="7">
    <location>
        <begin position="404"/>
        <end position="425"/>
    </location>
</feature>
<keyword evidence="3 7" id="KW-0812">Transmembrane</keyword>
<reference evidence="8 9" key="1">
    <citation type="submission" date="2019-03" db="EMBL/GenBank/DDBJ databases">
        <title>Genomic Encyclopedia of Type Strains, Phase III (KMG-III): the genomes of soil and plant-associated and newly described type strains.</title>
        <authorList>
            <person name="Whitman W."/>
        </authorList>
    </citation>
    <scope>NUCLEOTIDE SEQUENCE [LARGE SCALE GENOMIC DNA]</scope>
    <source>
        <strain evidence="8 9">CGMCC 1.12802</strain>
    </source>
</reference>
<evidence type="ECO:0000313" key="9">
    <source>
        <dbReference type="Proteomes" id="UP000295313"/>
    </source>
</evidence>
<dbReference type="Gene3D" id="1.20.1730.10">
    <property type="entry name" value="Sodium/glucose cotransporter"/>
    <property type="match status" value="1"/>
</dbReference>
<dbReference type="NCBIfam" id="TIGR00813">
    <property type="entry name" value="sss"/>
    <property type="match status" value="1"/>
</dbReference>
<dbReference type="PANTHER" id="PTHR11819">
    <property type="entry name" value="SOLUTE CARRIER FAMILY 5"/>
    <property type="match status" value="1"/>
</dbReference>
<feature type="transmembrane region" description="Helical" evidence="7">
    <location>
        <begin position="356"/>
        <end position="383"/>
    </location>
</feature>
<protein>
    <submittedName>
        <fullName evidence="8">SSS family solute:Na+ symporter</fullName>
    </submittedName>
</protein>
<keyword evidence="9" id="KW-1185">Reference proteome</keyword>
<evidence type="ECO:0000256" key="6">
    <source>
        <dbReference type="RuleBase" id="RU362091"/>
    </source>
</evidence>
<comment type="caution">
    <text evidence="8">The sequence shown here is derived from an EMBL/GenBank/DDBJ whole genome shotgun (WGS) entry which is preliminary data.</text>
</comment>
<dbReference type="PROSITE" id="PS50283">
    <property type="entry name" value="NA_SOLUT_SYMP_3"/>
    <property type="match status" value="1"/>
</dbReference>
<feature type="transmembrane region" description="Helical" evidence="7">
    <location>
        <begin position="9"/>
        <end position="28"/>
    </location>
</feature>
<feature type="transmembrane region" description="Helical" evidence="7">
    <location>
        <begin position="511"/>
        <end position="532"/>
    </location>
</feature>
<dbReference type="RefSeq" id="WP_133943513.1">
    <property type="nucleotide sequence ID" value="NZ_SOEO01000001.1"/>
</dbReference>
<feature type="transmembrane region" description="Helical" evidence="7">
    <location>
        <begin position="437"/>
        <end position="458"/>
    </location>
</feature>
<feature type="transmembrane region" description="Helical" evidence="7">
    <location>
        <begin position="90"/>
        <end position="106"/>
    </location>
</feature>
<feature type="transmembrane region" description="Helical" evidence="7">
    <location>
        <begin position="166"/>
        <end position="187"/>
    </location>
</feature>
<dbReference type="GO" id="GO:0005886">
    <property type="term" value="C:plasma membrane"/>
    <property type="evidence" value="ECO:0007669"/>
    <property type="project" value="TreeGrafter"/>
</dbReference>
<dbReference type="InterPro" id="IPR001734">
    <property type="entry name" value="Na/solute_symporter"/>
</dbReference>
<organism evidence="8 9">
    <name type="scientific">Epilithonimonas xixisoli</name>
    <dbReference type="NCBI Taxonomy" id="1476462"/>
    <lineage>
        <taxon>Bacteria</taxon>
        <taxon>Pseudomonadati</taxon>
        <taxon>Bacteroidota</taxon>
        <taxon>Flavobacteriia</taxon>
        <taxon>Flavobacteriales</taxon>
        <taxon>Weeksellaceae</taxon>
        <taxon>Chryseobacterium group</taxon>
        <taxon>Epilithonimonas</taxon>
    </lineage>
</organism>
<feature type="transmembrane region" description="Helical" evidence="7">
    <location>
        <begin position="560"/>
        <end position="580"/>
    </location>
</feature>
<evidence type="ECO:0000256" key="3">
    <source>
        <dbReference type="ARBA" id="ARBA00022692"/>
    </source>
</evidence>
<dbReference type="OrthoDB" id="9814523at2"/>
<feature type="transmembrane region" description="Helical" evidence="7">
    <location>
        <begin position="470"/>
        <end position="491"/>
    </location>
</feature>